<dbReference type="InterPro" id="IPR002347">
    <property type="entry name" value="SDR_fam"/>
</dbReference>
<dbReference type="PROSITE" id="PS00061">
    <property type="entry name" value="ADH_SHORT"/>
    <property type="match status" value="1"/>
</dbReference>
<dbReference type="GO" id="GO:0008202">
    <property type="term" value="P:steroid metabolic process"/>
    <property type="evidence" value="ECO:0007669"/>
    <property type="project" value="TreeGrafter"/>
</dbReference>
<dbReference type="PANTHER" id="PTHR43313">
    <property type="entry name" value="SHORT-CHAIN DEHYDROGENASE/REDUCTASE FAMILY 9C"/>
    <property type="match status" value="1"/>
</dbReference>
<dbReference type="GO" id="GO:0016491">
    <property type="term" value="F:oxidoreductase activity"/>
    <property type="evidence" value="ECO:0007669"/>
    <property type="project" value="UniProtKB-KW"/>
</dbReference>
<reference evidence="3" key="1">
    <citation type="submission" date="2021-02" db="EMBL/GenBank/DDBJ databases">
        <authorList>
            <person name="Nowell W R."/>
        </authorList>
    </citation>
    <scope>NUCLEOTIDE SEQUENCE</scope>
</reference>
<sequence length="356" mass="39573">MFSLIAIVPVSYILYRLYRHLFPTPSIDPWGKYILISGCDSGFGYSLAIELDKQGFNVLAGVYNANSKETLINQLSSRATVFSLDITHQQDIDTALSLVKSKTSSLHALINNAGIADSGLIDWISLASIRQVLEVNFFGHVVMTKSFLPLLLVEPNSRVVNMSSAAGYLAAAGGSAYSASKYALEAFSDCLRREMVMWSLHVSIIEPGFMRTPIIEGMAEKMRAAWTNRTDDEAKARWGEAYFSDWVAEGTKMATNRTDDEAKARWGEAYFSDWVAEGTKMATQTADDPMKVVNAVCHAVSSSKPHIRYRPGWQSSLFCFPLSMAPDWFTDFLISFGQRKMALPSGVLKRMEHRAL</sequence>
<dbReference type="PRINTS" id="PR00080">
    <property type="entry name" value="SDRFAMILY"/>
</dbReference>
<name>A0A815I8H2_9BILA</name>
<dbReference type="Proteomes" id="UP000663834">
    <property type="component" value="Unassembled WGS sequence"/>
</dbReference>
<protein>
    <submittedName>
        <fullName evidence="3">Uncharacterized protein</fullName>
    </submittedName>
</protein>
<dbReference type="Gene3D" id="3.40.50.720">
    <property type="entry name" value="NAD(P)-binding Rossmann-like Domain"/>
    <property type="match status" value="1"/>
</dbReference>
<keyword evidence="1" id="KW-0560">Oxidoreductase</keyword>
<comment type="caution">
    <text evidence="3">The sequence shown here is derived from an EMBL/GenBank/DDBJ whole genome shotgun (WGS) entry which is preliminary data.</text>
</comment>
<dbReference type="InterPro" id="IPR036291">
    <property type="entry name" value="NAD(P)-bd_dom_sf"/>
</dbReference>
<comment type="similarity">
    <text evidence="2">Belongs to the short-chain dehydrogenases/reductases (SDR) family.</text>
</comment>
<dbReference type="EMBL" id="CAJNOW010002728">
    <property type="protein sequence ID" value="CAF1362245.1"/>
    <property type="molecule type" value="Genomic_DNA"/>
</dbReference>
<dbReference type="PANTHER" id="PTHR43313:SF50">
    <property type="entry name" value="GH26015P"/>
    <property type="match status" value="1"/>
</dbReference>
<evidence type="ECO:0000313" key="3">
    <source>
        <dbReference type="EMBL" id="CAF1362245.1"/>
    </source>
</evidence>
<dbReference type="Pfam" id="PF00106">
    <property type="entry name" value="adh_short"/>
    <property type="match status" value="1"/>
</dbReference>
<dbReference type="InterPro" id="IPR020904">
    <property type="entry name" value="Sc_DH/Rdtase_CS"/>
</dbReference>
<evidence type="ECO:0000256" key="2">
    <source>
        <dbReference type="RuleBase" id="RU000363"/>
    </source>
</evidence>
<evidence type="ECO:0000313" key="4">
    <source>
        <dbReference type="Proteomes" id="UP000663834"/>
    </source>
</evidence>
<proteinExistence type="inferred from homology"/>
<gene>
    <name evidence="3" type="ORF">KQP761_LOCUS7790</name>
</gene>
<dbReference type="OrthoDB" id="2102561at2759"/>
<accession>A0A815I8H2</accession>
<organism evidence="3 4">
    <name type="scientific">Rotaria magnacalcarata</name>
    <dbReference type="NCBI Taxonomy" id="392030"/>
    <lineage>
        <taxon>Eukaryota</taxon>
        <taxon>Metazoa</taxon>
        <taxon>Spiralia</taxon>
        <taxon>Gnathifera</taxon>
        <taxon>Rotifera</taxon>
        <taxon>Eurotatoria</taxon>
        <taxon>Bdelloidea</taxon>
        <taxon>Philodinida</taxon>
        <taxon>Philodinidae</taxon>
        <taxon>Rotaria</taxon>
    </lineage>
</organism>
<dbReference type="AlphaFoldDB" id="A0A815I8H2"/>
<dbReference type="PRINTS" id="PR00081">
    <property type="entry name" value="GDHRDH"/>
</dbReference>
<dbReference type="SUPFAM" id="SSF51735">
    <property type="entry name" value="NAD(P)-binding Rossmann-fold domains"/>
    <property type="match status" value="1"/>
</dbReference>
<evidence type="ECO:0000256" key="1">
    <source>
        <dbReference type="ARBA" id="ARBA00023002"/>
    </source>
</evidence>